<dbReference type="EMBL" id="MDYQ01000030">
    <property type="protein sequence ID" value="PRP86515.1"/>
    <property type="molecule type" value="Genomic_DNA"/>
</dbReference>
<reference evidence="2 3" key="1">
    <citation type="journal article" date="2018" name="Genome Biol. Evol.">
        <title>Multiple Roots of Fruiting Body Formation in Amoebozoa.</title>
        <authorList>
            <person name="Hillmann F."/>
            <person name="Forbes G."/>
            <person name="Novohradska S."/>
            <person name="Ferling I."/>
            <person name="Riege K."/>
            <person name="Groth M."/>
            <person name="Westermann M."/>
            <person name="Marz M."/>
            <person name="Spaller T."/>
            <person name="Winckler T."/>
            <person name="Schaap P."/>
            <person name="Glockner G."/>
        </authorList>
    </citation>
    <scope>NUCLEOTIDE SEQUENCE [LARGE SCALE GENOMIC DNA]</scope>
    <source>
        <strain evidence="2 3">Jena</strain>
    </source>
</reference>
<comment type="caution">
    <text evidence="2">The sequence shown here is derived from an EMBL/GenBank/DDBJ whole genome shotgun (WGS) entry which is preliminary data.</text>
</comment>
<proteinExistence type="predicted"/>
<dbReference type="AlphaFoldDB" id="A0A2P6NRD2"/>
<name>A0A2P6NRD2_9EUKA</name>
<evidence type="ECO:0000313" key="2">
    <source>
        <dbReference type="EMBL" id="PRP86515.1"/>
    </source>
</evidence>
<evidence type="ECO:0000256" key="1">
    <source>
        <dbReference type="SAM" id="MobiDB-lite"/>
    </source>
</evidence>
<dbReference type="Proteomes" id="UP000241769">
    <property type="component" value="Unassembled WGS sequence"/>
</dbReference>
<organism evidence="2 3">
    <name type="scientific">Planoprotostelium fungivorum</name>
    <dbReference type="NCBI Taxonomy" id="1890364"/>
    <lineage>
        <taxon>Eukaryota</taxon>
        <taxon>Amoebozoa</taxon>
        <taxon>Evosea</taxon>
        <taxon>Variosea</taxon>
        <taxon>Cavosteliida</taxon>
        <taxon>Cavosteliaceae</taxon>
        <taxon>Planoprotostelium</taxon>
    </lineage>
</organism>
<dbReference type="InParanoid" id="A0A2P6NRD2"/>
<protein>
    <submittedName>
        <fullName evidence="2">Uncharacterized protein</fullName>
    </submittedName>
</protein>
<feature type="region of interest" description="Disordered" evidence="1">
    <location>
        <begin position="55"/>
        <end position="76"/>
    </location>
</feature>
<sequence length="76" mass="8979">MDTNQKNQIMCHCCMVSMPRDRKLRSRTHREIERMTTTCVTSEPTDRRLRFAPEKARDTIATESNHGMDQPLRKET</sequence>
<accession>A0A2P6NRD2</accession>
<gene>
    <name evidence="2" type="ORF">PROFUN_05297</name>
</gene>
<keyword evidence="3" id="KW-1185">Reference proteome</keyword>
<evidence type="ECO:0000313" key="3">
    <source>
        <dbReference type="Proteomes" id="UP000241769"/>
    </source>
</evidence>